<name>A0A8R1ISD8_CAEJA</name>
<evidence type="ECO:0000313" key="2">
    <source>
        <dbReference type="Proteomes" id="UP000005237"/>
    </source>
</evidence>
<organism evidence="1 2">
    <name type="scientific">Caenorhabditis japonica</name>
    <dbReference type="NCBI Taxonomy" id="281687"/>
    <lineage>
        <taxon>Eukaryota</taxon>
        <taxon>Metazoa</taxon>
        <taxon>Ecdysozoa</taxon>
        <taxon>Nematoda</taxon>
        <taxon>Chromadorea</taxon>
        <taxon>Rhabditida</taxon>
        <taxon>Rhabditina</taxon>
        <taxon>Rhabditomorpha</taxon>
        <taxon>Rhabditoidea</taxon>
        <taxon>Rhabditidae</taxon>
        <taxon>Peloderinae</taxon>
        <taxon>Caenorhabditis</taxon>
    </lineage>
</organism>
<reference evidence="1" key="2">
    <citation type="submission" date="2022-06" db="UniProtKB">
        <authorList>
            <consortium name="EnsemblMetazoa"/>
        </authorList>
    </citation>
    <scope>IDENTIFICATION</scope>
    <source>
        <strain evidence="1">DF5081</strain>
    </source>
</reference>
<proteinExistence type="predicted"/>
<evidence type="ECO:0000313" key="1">
    <source>
        <dbReference type="EnsemblMetazoa" id="CJA41142.1"/>
    </source>
</evidence>
<dbReference type="Proteomes" id="UP000005237">
    <property type="component" value="Unassembled WGS sequence"/>
</dbReference>
<dbReference type="AlphaFoldDB" id="A0A8R1ISD8"/>
<dbReference type="Pfam" id="PF24139">
    <property type="entry name" value="TPR_TNPO3_IPO13_4th"/>
    <property type="match status" value="1"/>
</dbReference>
<sequence length="77" mass="8711">MDGLGTPRVIEHAIRSCRLIFRALGPQSLPFVEPVVTMMIETYPKHRHSSYLYLASVIVDEYGANEKMRPGFFANGQ</sequence>
<dbReference type="Gene3D" id="1.25.10.10">
    <property type="entry name" value="Leucine-rich Repeat Variant"/>
    <property type="match status" value="1"/>
</dbReference>
<reference evidence="2" key="1">
    <citation type="submission" date="2010-08" db="EMBL/GenBank/DDBJ databases">
        <authorList>
            <consortium name="Caenorhabditis japonica Sequencing Consortium"/>
            <person name="Wilson R.K."/>
        </authorList>
    </citation>
    <scope>NUCLEOTIDE SEQUENCE [LARGE SCALE GENOMIC DNA]</scope>
    <source>
        <strain evidence="2">DF5081</strain>
    </source>
</reference>
<keyword evidence="2" id="KW-1185">Reference proteome</keyword>
<dbReference type="EnsemblMetazoa" id="CJA41142.1">
    <property type="protein sequence ID" value="CJA41142.1"/>
    <property type="gene ID" value="WBGene00216990"/>
</dbReference>
<dbReference type="InterPro" id="IPR011989">
    <property type="entry name" value="ARM-like"/>
</dbReference>
<dbReference type="InterPro" id="IPR058537">
    <property type="entry name" value="TPR_TNPO3_IPO13_4th"/>
</dbReference>
<protein>
    <submittedName>
        <fullName evidence="1">Uncharacterized protein</fullName>
    </submittedName>
</protein>
<accession>A0A8R1ISD8</accession>